<dbReference type="InterPro" id="IPR003173">
    <property type="entry name" value="PC4_C"/>
</dbReference>
<dbReference type="Proteomes" id="UP001153636">
    <property type="component" value="Chromosome 4"/>
</dbReference>
<keyword evidence="6" id="KW-0539">Nucleus</keyword>
<evidence type="ECO:0000256" key="2">
    <source>
        <dbReference type="ARBA" id="ARBA00009001"/>
    </source>
</evidence>
<keyword evidence="4" id="KW-0238">DNA-binding</keyword>
<evidence type="ECO:0000313" key="10">
    <source>
        <dbReference type="Proteomes" id="UP001153636"/>
    </source>
</evidence>
<reference evidence="9" key="1">
    <citation type="submission" date="2022-01" db="EMBL/GenBank/DDBJ databases">
        <authorList>
            <person name="King R."/>
        </authorList>
    </citation>
    <scope>NUCLEOTIDE SEQUENCE</scope>
</reference>
<dbReference type="PANTHER" id="PTHR13215">
    <property type="entry name" value="RNA POLYMERASE II TRANSCRIPTIONAL COACTIVATOR"/>
    <property type="match status" value="1"/>
</dbReference>
<dbReference type="GO" id="GO:0005634">
    <property type="term" value="C:nucleus"/>
    <property type="evidence" value="ECO:0007669"/>
    <property type="project" value="UniProtKB-SubCell"/>
</dbReference>
<name>A0A9P0D0T5_9CUCU</name>
<organism evidence="9 10">
    <name type="scientific">Psylliodes chrysocephalus</name>
    <dbReference type="NCBI Taxonomy" id="3402493"/>
    <lineage>
        <taxon>Eukaryota</taxon>
        <taxon>Metazoa</taxon>
        <taxon>Ecdysozoa</taxon>
        <taxon>Arthropoda</taxon>
        <taxon>Hexapoda</taxon>
        <taxon>Insecta</taxon>
        <taxon>Pterygota</taxon>
        <taxon>Neoptera</taxon>
        <taxon>Endopterygota</taxon>
        <taxon>Coleoptera</taxon>
        <taxon>Polyphaga</taxon>
        <taxon>Cucujiformia</taxon>
        <taxon>Chrysomeloidea</taxon>
        <taxon>Chrysomelidae</taxon>
        <taxon>Galerucinae</taxon>
        <taxon>Alticini</taxon>
        <taxon>Psylliodes</taxon>
    </lineage>
</organism>
<evidence type="ECO:0000256" key="1">
    <source>
        <dbReference type="ARBA" id="ARBA00004123"/>
    </source>
</evidence>
<comment type="similarity">
    <text evidence="2">Belongs to the transcriptional coactivator PC4 family.</text>
</comment>
<dbReference type="GO" id="GO:0003677">
    <property type="term" value="F:DNA binding"/>
    <property type="evidence" value="ECO:0007669"/>
    <property type="project" value="UniProtKB-KW"/>
</dbReference>
<gene>
    <name evidence="9" type="ORF">PSYICH_LOCUS10199</name>
</gene>
<evidence type="ECO:0000256" key="4">
    <source>
        <dbReference type="ARBA" id="ARBA00023125"/>
    </source>
</evidence>
<evidence type="ECO:0000313" key="9">
    <source>
        <dbReference type="EMBL" id="CAH1109973.1"/>
    </source>
</evidence>
<comment type="subcellular location">
    <subcellularLocation>
        <location evidence="1">Nucleus</location>
    </subcellularLocation>
</comment>
<evidence type="ECO:0000256" key="5">
    <source>
        <dbReference type="ARBA" id="ARBA00023163"/>
    </source>
</evidence>
<keyword evidence="10" id="KW-1185">Reference proteome</keyword>
<evidence type="ECO:0000256" key="3">
    <source>
        <dbReference type="ARBA" id="ARBA00023015"/>
    </source>
</evidence>
<feature type="domain" description="Transcriptional coactivator p15 (PC4) C-terminal" evidence="8">
    <location>
        <begin position="56"/>
        <end position="105"/>
    </location>
</feature>
<feature type="region of interest" description="Disordered" evidence="7">
    <location>
        <begin position="1"/>
        <end position="57"/>
    </location>
</feature>
<dbReference type="Pfam" id="PF02229">
    <property type="entry name" value="PC4"/>
    <property type="match status" value="1"/>
</dbReference>
<dbReference type="GO" id="GO:0003713">
    <property type="term" value="F:transcription coactivator activity"/>
    <property type="evidence" value="ECO:0007669"/>
    <property type="project" value="InterPro"/>
</dbReference>
<evidence type="ECO:0000256" key="7">
    <source>
        <dbReference type="SAM" id="MobiDB-lite"/>
    </source>
</evidence>
<keyword evidence="5" id="KW-0804">Transcription</keyword>
<dbReference type="Gene3D" id="2.30.31.10">
    <property type="entry name" value="Transcriptional Coactivator Pc4, Chain A"/>
    <property type="match status" value="1"/>
</dbReference>
<dbReference type="InterPro" id="IPR045125">
    <property type="entry name" value="Sub1/Tcp4-like"/>
</dbReference>
<dbReference type="SUPFAM" id="SSF54447">
    <property type="entry name" value="ssDNA-binding transcriptional regulator domain"/>
    <property type="match status" value="1"/>
</dbReference>
<dbReference type="AlphaFoldDB" id="A0A9P0D0T5"/>
<evidence type="ECO:0000256" key="6">
    <source>
        <dbReference type="ARBA" id="ARBA00023242"/>
    </source>
</evidence>
<accession>A0A9P0D0T5</accession>
<protein>
    <recommendedName>
        <fullName evidence="8">Transcriptional coactivator p15 (PC4) C-terminal domain-containing protein</fullName>
    </recommendedName>
</protein>
<sequence>MPKHSKKDKDSSASSSDSDSGPDDVVPAKKSKSDSKQSKSDSKKSKGDGGGDENSWSLGKNRFIKLTEFKNTWYIDVREFYNADGDLKPGRKGIMLSMEQWQKVKGFMNEIDEAIKKNV</sequence>
<keyword evidence="3" id="KW-0805">Transcription regulation</keyword>
<feature type="compositionally biased region" description="Basic and acidic residues" evidence="7">
    <location>
        <begin position="31"/>
        <end position="49"/>
    </location>
</feature>
<proteinExistence type="inferred from homology"/>
<dbReference type="EMBL" id="OV651816">
    <property type="protein sequence ID" value="CAH1109973.1"/>
    <property type="molecule type" value="Genomic_DNA"/>
</dbReference>
<dbReference type="InterPro" id="IPR009044">
    <property type="entry name" value="ssDNA-bd_transcriptional_reg"/>
</dbReference>
<dbReference type="GO" id="GO:0060261">
    <property type="term" value="P:positive regulation of transcription initiation by RNA polymerase II"/>
    <property type="evidence" value="ECO:0007669"/>
    <property type="project" value="InterPro"/>
</dbReference>
<dbReference type="OrthoDB" id="2505440at2759"/>
<evidence type="ECO:0000259" key="8">
    <source>
        <dbReference type="Pfam" id="PF02229"/>
    </source>
</evidence>